<dbReference type="PANTHER" id="PTHR23104">
    <property type="entry name" value="MULTIPLE COAGULATION FACTOR DEFICIENCY PROTEIN 2 NEURAL STEM CELL DERIVED NEURONAL SURVIVAL PROTEIN"/>
    <property type="match status" value="1"/>
</dbReference>
<evidence type="ECO:0000256" key="3">
    <source>
        <dbReference type="ARBA" id="ARBA00022837"/>
    </source>
</evidence>
<feature type="chain" id="PRO_5012869829" description="EF-hand domain-containing protein" evidence="4">
    <location>
        <begin position="20"/>
        <end position="129"/>
    </location>
</feature>
<dbReference type="PANTHER" id="PTHR23104:SF1">
    <property type="entry name" value="EF-HAND DOMAIN-CONTAINING PROTEIN"/>
    <property type="match status" value="1"/>
</dbReference>
<dbReference type="OrthoDB" id="289247at2759"/>
<dbReference type="Gene3D" id="1.10.238.10">
    <property type="entry name" value="EF-hand"/>
    <property type="match status" value="1"/>
</dbReference>
<keyword evidence="3" id="KW-0106">Calcium</keyword>
<keyword evidence="1 4" id="KW-0732">Signal</keyword>
<dbReference type="STRING" id="1754190.A0A1Y2D7R9"/>
<accession>A0A1Y2D7R9</accession>
<organism evidence="6 7">
    <name type="scientific">Neocallimastix californiae</name>
    <dbReference type="NCBI Taxonomy" id="1754190"/>
    <lineage>
        <taxon>Eukaryota</taxon>
        <taxon>Fungi</taxon>
        <taxon>Fungi incertae sedis</taxon>
        <taxon>Chytridiomycota</taxon>
        <taxon>Chytridiomycota incertae sedis</taxon>
        <taxon>Neocallimastigomycetes</taxon>
        <taxon>Neocallimastigales</taxon>
        <taxon>Neocallimastigaceae</taxon>
        <taxon>Neocallimastix</taxon>
    </lineage>
</organism>
<feature type="signal peptide" evidence="4">
    <location>
        <begin position="1"/>
        <end position="19"/>
    </location>
</feature>
<dbReference type="PROSITE" id="PS50222">
    <property type="entry name" value="EF_HAND_2"/>
    <property type="match status" value="1"/>
</dbReference>
<dbReference type="Pfam" id="PF13499">
    <property type="entry name" value="EF-hand_7"/>
    <property type="match status" value="1"/>
</dbReference>
<name>A0A1Y2D7R9_9FUNG</name>
<dbReference type="InterPro" id="IPR018247">
    <property type="entry name" value="EF_Hand_1_Ca_BS"/>
</dbReference>
<dbReference type="SUPFAM" id="SSF47473">
    <property type="entry name" value="EF-hand"/>
    <property type="match status" value="1"/>
</dbReference>
<comment type="caution">
    <text evidence="6">The sequence shown here is derived from an EMBL/GenBank/DDBJ whole genome shotgun (WGS) entry which is preliminary data.</text>
</comment>
<feature type="domain" description="EF-hand" evidence="5">
    <location>
        <begin position="94"/>
        <end position="129"/>
    </location>
</feature>
<dbReference type="Proteomes" id="UP000193920">
    <property type="component" value="Unassembled WGS sequence"/>
</dbReference>
<gene>
    <name evidence="6" type="ORF">LY90DRAFT_702089</name>
</gene>
<proteinExistence type="predicted"/>
<evidence type="ECO:0000256" key="2">
    <source>
        <dbReference type="ARBA" id="ARBA00022737"/>
    </source>
</evidence>
<sequence>MKLFIFLLILFQFTIFTFAQKGHYLYTHDNDDGHSNYAIHRKVNHKSENYEDDLLYFFTLHDYNKDNELDGNELFASFIDEFDPETEEKRDLKYILEWIDHILEEDDVDGNGKISWTEFLASQKYHDTE</sequence>
<reference evidence="6 7" key="1">
    <citation type="submission" date="2016-08" db="EMBL/GenBank/DDBJ databases">
        <title>A Parts List for Fungal Cellulosomes Revealed by Comparative Genomics.</title>
        <authorList>
            <consortium name="DOE Joint Genome Institute"/>
            <person name="Haitjema C.H."/>
            <person name="Gilmore S.P."/>
            <person name="Henske J.K."/>
            <person name="Solomon K.V."/>
            <person name="De Groot R."/>
            <person name="Kuo A."/>
            <person name="Mondo S.J."/>
            <person name="Salamov A.A."/>
            <person name="Labutti K."/>
            <person name="Zhao Z."/>
            <person name="Chiniquy J."/>
            <person name="Barry K."/>
            <person name="Brewer H.M."/>
            <person name="Purvine S.O."/>
            <person name="Wright A.T."/>
            <person name="Boxma B."/>
            <person name="Van Alen T."/>
            <person name="Hackstein J.H."/>
            <person name="Baker S.E."/>
            <person name="Grigoriev I.V."/>
            <person name="O'Malley M.A."/>
        </authorList>
    </citation>
    <scope>NUCLEOTIDE SEQUENCE [LARGE SCALE GENOMIC DNA]</scope>
    <source>
        <strain evidence="6 7">G1</strain>
    </source>
</reference>
<dbReference type="GO" id="GO:0005509">
    <property type="term" value="F:calcium ion binding"/>
    <property type="evidence" value="ECO:0007669"/>
    <property type="project" value="InterPro"/>
</dbReference>
<dbReference type="InterPro" id="IPR002048">
    <property type="entry name" value="EF_hand_dom"/>
</dbReference>
<dbReference type="InterPro" id="IPR011992">
    <property type="entry name" value="EF-hand-dom_pair"/>
</dbReference>
<evidence type="ECO:0000256" key="1">
    <source>
        <dbReference type="ARBA" id="ARBA00022729"/>
    </source>
</evidence>
<evidence type="ECO:0000259" key="5">
    <source>
        <dbReference type="PROSITE" id="PS50222"/>
    </source>
</evidence>
<dbReference type="PROSITE" id="PS00018">
    <property type="entry name" value="EF_HAND_1"/>
    <property type="match status" value="2"/>
</dbReference>
<dbReference type="EMBL" id="MCOG01000079">
    <property type="protein sequence ID" value="ORY55214.1"/>
    <property type="molecule type" value="Genomic_DNA"/>
</dbReference>
<dbReference type="AlphaFoldDB" id="A0A1Y2D7R9"/>
<evidence type="ECO:0000256" key="4">
    <source>
        <dbReference type="SAM" id="SignalP"/>
    </source>
</evidence>
<keyword evidence="2" id="KW-0677">Repeat</keyword>
<protein>
    <recommendedName>
        <fullName evidence="5">EF-hand domain-containing protein</fullName>
    </recommendedName>
</protein>
<keyword evidence="7" id="KW-1185">Reference proteome</keyword>
<dbReference type="InterPro" id="IPR052110">
    <property type="entry name" value="MCFD2-like"/>
</dbReference>
<evidence type="ECO:0000313" key="6">
    <source>
        <dbReference type="EMBL" id="ORY55214.1"/>
    </source>
</evidence>
<evidence type="ECO:0000313" key="7">
    <source>
        <dbReference type="Proteomes" id="UP000193920"/>
    </source>
</evidence>